<sequence>MVTTHPANGHHPNVQVLRALYADLSSIGRYTTDDVVLHRADRTVENPQPIVGRDEVIAHETAFVEVTNGTLVMDVEHIASNDNFGAVFGVIRLKQPRPTVMPFCGLWRFENGKIAEHWENAYDPPALLQVLTEPASPS</sequence>
<name>A0A263D1C6_9PSEU</name>
<dbReference type="AlphaFoldDB" id="A0A263D1C6"/>
<organism evidence="2 3">
    <name type="scientific">Amycolatopsis antarctica</name>
    <dbReference type="NCBI Taxonomy" id="1854586"/>
    <lineage>
        <taxon>Bacteria</taxon>
        <taxon>Bacillati</taxon>
        <taxon>Actinomycetota</taxon>
        <taxon>Actinomycetes</taxon>
        <taxon>Pseudonocardiales</taxon>
        <taxon>Pseudonocardiaceae</taxon>
        <taxon>Amycolatopsis</taxon>
    </lineage>
</organism>
<accession>A0A263D1C6</accession>
<comment type="caution">
    <text evidence="2">The sequence shown here is derived from an EMBL/GenBank/DDBJ whole genome shotgun (WGS) entry which is preliminary data.</text>
</comment>
<dbReference type="RefSeq" id="WP_094863723.1">
    <property type="nucleotide sequence ID" value="NZ_NKYE01000009.1"/>
</dbReference>
<evidence type="ECO:0000259" key="1">
    <source>
        <dbReference type="Pfam" id="PF12680"/>
    </source>
</evidence>
<gene>
    <name evidence="2" type="ORF">CFN78_16585</name>
</gene>
<proteinExistence type="predicted"/>
<evidence type="ECO:0000313" key="2">
    <source>
        <dbReference type="EMBL" id="OZM72151.1"/>
    </source>
</evidence>
<dbReference type="Pfam" id="PF12680">
    <property type="entry name" value="SnoaL_2"/>
    <property type="match status" value="1"/>
</dbReference>
<keyword evidence="3" id="KW-1185">Reference proteome</keyword>
<dbReference type="SUPFAM" id="SSF54427">
    <property type="entry name" value="NTF2-like"/>
    <property type="match status" value="1"/>
</dbReference>
<evidence type="ECO:0000313" key="3">
    <source>
        <dbReference type="Proteomes" id="UP000242444"/>
    </source>
</evidence>
<reference evidence="2 3" key="1">
    <citation type="submission" date="2017-07" db="EMBL/GenBank/DDBJ databases">
        <title>Amycolatopsis antarcticus sp. nov., isolated from the surface of an Antarcticus brown macroalga.</title>
        <authorList>
            <person name="Wang J."/>
            <person name="Leiva S."/>
            <person name="Huang J."/>
            <person name="Huang Y."/>
        </authorList>
    </citation>
    <scope>NUCLEOTIDE SEQUENCE [LARGE SCALE GENOMIC DNA]</scope>
    <source>
        <strain evidence="2 3">AU-G6</strain>
    </source>
</reference>
<feature type="domain" description="SnoaL-like" evidence="1">
    <location>
        <begin position="23"/>
        <end position="117"/>
    </location>
</feature>
<dbReference type="InterPro" id="IPR037401">
    <property type="entry name" value="SnoaL-like"/>
</dbReference>
<dbReference type="InParanoid" id="A0A263D1C6"/>
<dbReference type="Gene3D" id="3.10.450.50">
    <property type="match status" value="1"/>
</dbReference>
<dbReference type="EMBL" id="NKYE01000009">
    <property type="protein sequence ID" value="OZM72151.1"/>
    <property type="molecule type" value="Genomic_DNA"/>
</dbReference>
<dbReference type="Proteomes" id="UP000242444">
    <property type="component" value="Unassembled WGS sequence"/>
</dbReference>
<dbReference type="OrthoDB" id="129343at2"/>
<dbReference type="InterPro" id="IPR032710">
    <property type="entry name" value="NTF2-like_dom_sf"/>
</dbReference>
<protein>
    <recommendedName>
        <fullName evidence="1">SnoaL-like domain-containing protein</fullName>
    </recommendedName>
</protein>